<evidence type="ECO:0000256" key="7">
    <source>
        <dbReference type="ARBA" id="ARBA00022833"/>
    </source>
</evidence>
<organism evidence="15">
    <name type="scientific">Zeugodacus cucurbitae</name>
    <name type="common">Melon fruit fly</name>
    <name type="synonym">Bactrocera cucurbitae</name>
    <dbReference type="NCBI Taxonomy" id="28588"/>
    <lineage>
        <taxon>Eukaryota</taxon>
        <taxon>Metazoa</taxon>
        <taxon>Ecdysozoa</taxon>
        <taxon>Arthropoda</taxon>
        <taxon>Hexapoda</taxon>
        <taxon>Insecta</taxon>
        <taxon>Pterygota</taxon>
        <taxon>Neoptera</taxon>
        <taxon>Endopterygota</taxon>
        <taxon>Diptera</taxon>
        <taxon>Brachycera</taxon>
        <taxon>Muscomorpha</taxon>
        <taxon>Tephritoidea</taxon>
        <taxon>Tephritidae</taxon>
        <taxon>Zeugodacus</taxon>
        <taxon>Zeugodacus</taxon>
    </lineage>
</organism>
<protein>
    <recommendedName>
        <fullName evidence="11">Structure-specific endonuclease subunit SLX1 homolog</fullName>
        <ecNumber evidence="11">3.1.-.-</ecNumber>
    </recommendedName>
</protein>
<evidence type="ECO:0000256" key="11">
    <source>
        <dbReference type="HAMAP-Rule" id="MF_03100"/>
    </source>
</evidence>
<dbReference type="GO" id="GO:0017108">
    <property type="term" value="F:5'-flap endonuclease activity"/>
    <property type="evidence" value="ECO:0007669"/>
    <property type="project" value="InterPro"/>
</dbReference>
<reference evidence="15" key="2">
    <citation type="journal article" date="2015" name="Gigascience">
        <title>Reconstructing a comprehensive transcriptome assembly of a white-pupal translocated strain of the pest fruit fly Bactrocera cucurbitae.</title>
        <authorList>
            <person name="Sim S.B."/>
            <person name="Calla B."/>
            <person name="Hall B."/>
            <person name="DeRego T."/>
            <person name="Geib S.M."/>
        </authorList>
    </citation>
    <scope>NUCLEOTIDE SEQUENCE</scope>
</reference>
<dbReference type="InterPro" id="IPR035901">
    <property type="entry name" value="GIY-YIG_endonuc_sf"/>
</dbReference>
<sequence>MSNSFFYGVYLLCSQSAEKRYKGRCYIGFTVNPKRRISQHNRGKDFGGAKRTSNKGPWQMVMIVHGFPNNISALQFEWAWQQPALSTRLKQYSELRRKYPKESHFQYNFRILSRMLNVGPWNRLPLTVRWLESEYECDFILKPPPHMEIVNGQVLLPKSQAVRLKKDEEPPKAIWASECHLCMQRIDDPERSRIGCINSLCKLTCHIICLANYILSSDENNRGQYIPIAGECPLCEEKFTWVALLQRKRRMQQNGVEHIEEEDDEDDEYEDDSDISVLKSDNESIESEKNNEFDDLNFLETPGLKESNTPILNDDDQAEIFELSD</sequence>
<dbReference type="OrthoDB" id="24645at2759"/>
<evidence type="ECO:0000256" key="10">
    <source>
        <dbReference type="ARBA" id="ARBA00023242"/>
    </source>
</evidence>
<dbReference type="PANTHER" id="PTHR20208:SF10">
    <property type="entry name" value="STRUCTURE-SPECIFIC ENDONUCLEASE SUBUNIT SLX1"/>
    <property type="match status" value="1"/>
</dbReference>
<dbReference type="AlphaFoldDB" id="A0A0A1XCX3"/>
<evidence type="ECO:0000256" key="4">
    <source>
        <dbReference type="ARBA" id="ARBA00022763"/>
    </source>
</evidence>
<dbReference type="EC" id="3.1.-.-" evidence="11"/>
<evidence type="ECO:0000256" key="9">
    <source>
        <dbReference type="ARBA" id="ARBA00023204"/>
    </source>
</evidence>
<evidence type="ECO:0000256" key="2">
    <source>
        <dbReference type="ARBA" id="ARBA00022723"/>
    </source>
</evidence>
<keyword evidence="4 11" id="KW-0227">DNA damage</keyword>
<dbReference type="PROSITE" id="PS50164">
    <property type="entry name" value="GIY_YIG"/>
    <property type="match status" value="1"/>
</dbReference>
<evidence type="ECO:0000259" key="13">
    <source>
        <dbReference type="PROSITE" id="PS50164"/>
    </source>
</evidence>
<accession>A0A0A1XCX3</accession>
<evidence type="ECO:0000256" key="5">
    <source>
        <dbReference type="ARBA" id="ARBA00022771"/>
    </source>
</evidence>
<evidence type="ECO:0000256" key="1">
    <source>
        <dbReference type="ARBA" id="ARBA00022722"/>
    </source>
</evidence>
<dbReference type="InterPro" id="IPR050381">
    <property type="entry name" value="SLX1_endonuclease"/>
</dbReference>
<comment type="similarity">
    <text evidence="11">Belongs to the SLX1 family.</text>
</comment>
<dbReference type="GO" id="GO:0008821">
    <property type="term" value="F:crossover junction DNA endonuclease activity"/>
    <property type="evidence" value="ECO:0007669"/>
    <property type="project" value="TreeGrafter"/>
</dbReference>
<evidence type="ECO:0000256" key="12">
    <source>
        <dbReference type="SAM" id="MobiDB-lite"/>
    </source>
</evidence>
<keyword evidence="6 11" id="KW-0378">Hydrolase</keyword>
<name>A0A0A1XCX3_ZEUCU</name>
<feature type="compositionally biased region" description="Acidic residues" evidence="12">
    <location>
        <begin position="259"/>
        <end position="274"/>
    </location>
</feature>
<dbReference type="FunFam" id="3.40.1440.10:FF:000008">
    <property type="entry name" value="Structure-specific endonuclease subunit SLX1 homolog"/>
    <property type="match status" value="1"/>
</dbReference>
<keyword evidence="7" id="KW-0862">Zinc</keyword>
<evidence type="ECO:0000256" key="6">
    <source>
        <dbReference type="ARBA" id="ARBA00022801"/>
    </source>
</evidence>
<feature type="compositionally biased region" description="Basic and acidic residues" evidence="12">
    <location>
        <begin position="280"/>
        <end position="292"/>
    </location>
</feature>
<dbReference type="Pfam" id="PF01541">
    <property type="entry name" value="GIY-YIG"/>
    <property type="match status" value="1"/>
</dbReference>
<dbReference type="SUPFAM" id="SSF82771">
    <property type="entry name" value="GIY-YIG endonuclease"/>
    <property type="match status" value="1"/>
</dbReference>
<dbReference type="EMBL" id="GBXI01017337">
    <property type="protein sequence ID" value="JAC96954.1"/>
    <property type="molecule type" value="Transcribed_RNA"/>
</dbReference>
<keyword evidence="2" id="KW-0479">Metal-binding</keyword>
<comment type="subunit">
    <text evidence="11">Forms a heterodimer with a member of the SLX4 family.</text>
</comment>
<dbReference type="Gene3D" id="3.30.40.10">
    <property type="entry name" value="Zinc/RING finger domain, C3HC4 (zinc finger)"/>
    <property type="match status" value="1"/>
</dbReference>
<dbReference type="SMART" id="SM00465">
    <property type="entry name" value="GIYc"/>
    <property type="match status" value="1"/>
</dbReference>
<feature type="domain" description="GIY-YIG" evidence="13">
    <location>
        <begin position="5"/>
        <end position="91"/>
    </location>
</feature>
<keyword evidence="9 11" id="KW-0234">DNA repair</keyword>
<dbReference type="Gene3D" id="3.40.1440.10">
    <property type="entry name" value="GIY-YIG endonuclease"/>
    <property type="match status" value="1"/>
</dbReference>
<dbReference type="InterPro" id="IPR013083">
    <property type="entry name" value="Znf_RING/FYVE/PHD"/>
</dbReference>
<comment type="function">
    <text evidence="11">Catalytic subunit of a heterodimeric structure-specific endonuclease that resolves DNA secondary structures generated during DNA repair and recombination. Has endonuclease activity towards branched DNA substrates, introducing single-strand cuts in duplex DNA close to junctions with ss-DNA.</text>
</comment>
<evidence type="ECO:0000313" key="15">
    <source>
        <dbReference type="EMBL" id="JAD08308.1"/>
    </source>
</evidence>
<dbReference type="GO" id="GO:0033557">
    <property type="term" value="C:Slx1-Slx4 complex"/>
    <property type="evidence" value="ECO:0007669"/>
    <property type="project" value="UniProtKB-UniRule"/>
</dbReference>
<dbReference type="EMBL" id="GBXI01005984">
    <property type="protein sequence ID" value="JAD08308.1"/>
    <property type="molecule type" value="Transcribed_RNA"/>
</dbReference>
<keyword evidence="1 11" id="KW-0540">Nuclease</keyword>
<dbReference type="CDD" id="cd10455">
    <property type="entry name" value="GIY-YIG_SLX1"/>
    <property type="match status" value="1"/>
</dbReference>
<evidence type="ECO:0000256" key="8">
    <source>
        <dbReference type="ARBA" id="ARBA00023172"/>
    </source>
</evidence>
<feature type="compositionally biased region" description="Acidic residues" evidence="12">
    <location>
        <begin position="313"/>
        <end position="325"/>
    </location>
</feature>
<keyword evidence="10 11" id="KW-0539">Nucleus</keyword>
<keyword evidence="5" id="KW-0863">Zinc-finger</keyword>
<dbReference type="PANTHER" id="PTHR20208">
    <property type="entry name" value="STRUCTURE-SPECIFIC ENDONUCLEASE SUBUNIT SLX1"/>
    <property type="match status" value="1"/>
</dbReference>
<gene>
    <name evidence="15" type="primary">slx1_0</name>
    <name evidence="14" type="synonym">slx1_1</name>
    <name evidence="15" type="ORF">g.13767</name>
    <name evidence="14" type="ORF">g.13769</name>
</gene>
<comment type="caution">
    <text evidence="11">Lacks conserved residue(s) required for the propagation of feature annotation.</text>
</comment>
<dbReference type="Pfam" id="PF21202">
    <property type="entry name" value="SLX1_C"/>
    <property type="match status" value="1"/>
</dbReference>
<dbReference type="InterPro" id="IPR027520">
    <property type="entry name" value="Slx1"/>
</dbReference>
<comment type="subcellular location">
    <subcellularLocation>
        <location evidence="11">Nucleus</location>
    </subcellularLocation>
</comment>
<reference evidence="15" key="1">
    <citation type="submission" date="2014-11" db="EMBL/GenBank/DDBJ databases">
        <authorList>
            <person name="Geib S."/>
        </authorList>
    </citation>
    <scope>NUCLEOTIDE SEQUENCE</scope>
</reference>
<dbReference type="InterPro" id="IPR000305">
    <property type="entry name" value="GIY-YIG_endonuc"/>
</dbReference>
<dbReference type="GO" id="GO:0008270">
    <property type="term" value="F:zinc ion binding"/>
    <property type="evidence" value="ECO:0007669"/>
    <property type="project" value="UniProtKB-KW"/>
</dbReference>
<keyword evidence="8 11" id="KW-0233">DNA recombination</keyword>
<dbReference type="GeneID" id="105214070"/>
<evidence type="ECO:0000256" key="3">
    <source>
        <dbReference type="ARBA" id="ARBA00022759"/>
    </source>
</evidence>
<evidence type="ECO:0000313" key="14">
    <source>
        <dbReference type="EMBL" id="JAC96954.1"/>
    </source>
</evidence>
<comment type="cofactor">
    <cofactor evidence="11">
        <name>a divalent metal cation</name>
        <dbReference type="ChEBI" id="CHEBI:60240"/>
    </cofactor>
</comment>
<proteinExistence type="inferred from homology"/>
<feature type="region of interest" description="Disordered" evidence="12">
    <location>
        <begin position="255"/>
        <end position="325"/>
    </location>
</feature>
<dbReference type="CTD" id="40578"/>
<dbReference type="HAMAP" id="MF_03100">
    <property type="entry name" value="Endonuc_su_Slx1"/>
    <property type="match status" value="1"/>
</dbReference>
<keyword evidence="3 11" id="KW-0255">Endonuclease</keyword>
<dbReference type="InterPro" id="IPR048749">
    <property type="entry name" value="SLX1_C"/>
</dbReference>
<dbReference type="GO" id="GO:0000724">
    <property type="term" value="P:double-strand break repair via homologous recombination"/>
    <property type="evidence" value="ECO:0007669"/>
    <property type="project" value="TreeGrafter"/>
</dbReference>